<gene>
    <name evidence="2" type="ORF">FD47_GL002556</name>
</gene>
<feature type="transmembrane region" description="Helical" evidence="1">
    <location>
        <begin position="63"/>
        <end position="81"/>
    </location>
</feature>
<evidence type="ECO:0000256" key="1">
    <source>
        <dbReference type="SAM" id="Phobius"/>
    </source>
</evidence>
<protein>
    <submittedName>
        <fullName evidence="2">Uncharacterized protein</fullName>
    </submittedName>
</protein>
<feature type="transmembrane region" description="Helical" evidence="1">
    <location>
        <begin position="115"/>
        <end position="134"/>
    </location>
</feature>
<feature type="transmembrane region" description="Helical" evidence="1">
    <location>
        <begin position="170"/>
        <end position="203"/>
    </location>
</feature>
<name>A0A0R1YMI3_9LACO</name>
<feature type="transmembrane region" description="Helical" evidence="1">
    <location>
        <begin position="12"/>
        <end position="33"/>
    </location>
</feature>
<accession>A0A0R1YMI3</accession>
<feature type="transmembrane region" description="Helical" evidence="1">
    <location>
        <begin position="87"/>
        <end position="108"/>
    </location>
</feature>
<feature type="transmembrane region" description="Helical" evidence="1">
    <location>
        <begin position="140"/>
        <end position="158"/>
    </location>
</feature>
<feature type="transmembrane region" description="Helical" evidence="1">
    <location>
        <begin position="39"/>
        <end position="56"/>
    </location>
</feature>
<dbReference type="EMBL" id="AZFZ01000067">
    <property type="protein sequence ID" value="KRM41097.1"/>
    <property type="molecule type" value="Genomic_DNA"/>
</dbReference>
<dbReference type="PATRIC" id="fig|1423786.4.peg.2677"/>
<organism evidence="2 3">
    <name type="scientific">Lentilactobacillus parafarraginis DSM 18390 = JCM 14109</name>
    <dbReference type="NCBI Taxonomy" id="1423786"/>
    <lineage>
        <taxon>Bacteria</taxon>
        <taxon>Bacillati</taxon>
        <taxon>Bacillota</taxon>
        <taxon>Bacilli</taxon>
        <taxon>Lactobacillales</taxon>
        <taxon>Lactobacillaceae</taxon>
        <taxon>Lentilactobacillus</taxon>
    </lineage>
</organism>
<comment type="caution">
    <text evidence="2">The sequence shown here is derived from an EMBL/GenBank/DDBJ whole genome shotgun (WGS) entry which is preliminary data.</text>
</comment>
<keyword evidence="1" id="KW-0812">Transmembrane</keyword>
<proteinExistence type="predicted"/>
<dbReference type="RefSeq" id="WP_008212060.1">
    <property type="nucleotide sequence ID" value="NZ_AZFZ01000067.1"/>
</dbReference>
<reference evidence="2 3" key="1">
    <citation type="journal article" date="2015" name="Genome Announc.">
        <title>Expanding the biotechnology potential of lactobacilli through comparative genomics of 213 strains and associated genera.</title>
        <authorList>
            <person name="Sun Z."/>
            <person name="Harris H.M."/>
            <person name="McCann A."/>
            <person name="Guo C."/>
            <person name="Argimon S."/>
            <person name="Zhang W."/>
            <person name="Yang X."/>
            <person name="Jeffery I.B."/>
            <person name="Cooney J.C."/>
            <person name="Kagawa T.F."/>
            <person name="Liu W."/>
            <person name="Song Y."/>
            <person name="Salvetti E."/>
            <person name="Wrobel A."/>
            <person name="Rasinkangas P."/>
            <person name="Parkhill J."/>
            <person name="Rea M.C."/>
            <person name="O'Sullivan O."/>
            <person name="Ritari J."/>
            <person name="Douillard F.P."/>
            <person name="Paul Ross R."/>
            <person name="Yang R."/>
            <person name="Briner A.E."/>
            <person name="Felis G.E."/>
            <person name="de Vos W.M."/>
            <person name="Barrangou R."/>
            <person name="Klaenhammer T.R."/>
            <person name="Caufield P.W."/>
            <person name="Cui Y."/>
            <person name="Zhang H."/>
            <person name="O'Toole P.W."/>
        </authorList>
    </citation>
    <scope>NUCLEOTIDE SEQUENCE [LARGE SCALE GENOMIC DNA]</scope>
    <source>
        <strain evidence="2 3">DSM 18390</strain>
    </source>
</reference>
<keyword evidence="1" id="KW-1133">Transmembrane helix</keyword>
<keyword evidence="1" id="KW-0472">Membrane</keyword>
<dbReference type="AlphaFoldDB" id="A0A0R1YMI3"/>
<sequence>MTANRSAQIQLVIKIVIPLVVWMLFSNIGLASFFTNHDLLYLLFLALGFSGILSQIRSKDKQPILFFACDAVVAVLGAKLLMTNGSFVNWLLVLDFCLANLLILTKLINEPHCQWIIYGIISGSGIVFLFNVTYHHYFSLMALMSITVLIFANIFFSFPVFMKNSSHLSLFVIMLLILGLCVTLSLSILKVLMIAAILGFYLFFEWRVNDRNYDKRNNTSLVCLLLFSLVTCL</sequence>
<evidence type="ECO:0000313" key="2">
    <source>
        <dbReference type="EMBL" id="KRM41097.1"/>
    </source>
</evidence>
<dbReference type="Proteomes" id="UP000051010">
    <property type="component" value="Unassembled WGS sequence"/>
</dbReference>
<evidence type="ECO:0000313" key="3">
    <source>
        <dbReference type="Proteomes" id="UP000051010"/>
    </source>
</evidence>